<keyword evidence="1" id="KW-0645">Protease</keyword>
<keyword evidence="2" id="KW-1185">Reference proteome</keyword>
<dbReference type="EMBL" id="CP028487">
    <property type="protein sequence ID" value="AVX37043.1"/>
    <property type="molecule type" value="Genomic_DNA"/>
</dbReference>
<reference evidence="2" key="1">
    <citation type="journal article" date="2018" name="Genome Announc.">
        <title>First complete genome sequence of Yersinia massiliensis.</title>
        <authorList>
            <person name="Thomas M.C."/>
            <person name="Arling V."/>
            <person name="Goji N."/>
            <person name="Janzen T.W."/>
            <person name="Duceppe M.-O."/>
            <person name="Mathews A."/>
            <person name="Carrillo C."/>
            <person name="Amoako K."/>
        </authorList>
    </citation>
    <scope>NUCLEOTIDE SEQUENCE [LARGE SCALE GENOMIC DNA]</scope>
    <source>
        <strain evidence="2">GTA</strain>
    </source>
</reference>
<sequence length="27" mass="3040">MLHIVPPLQTKVWQQIAGLIPLAPDFL</sequence>
<protein>
    <submittedName>
        <fullName evidence="1">Methionine aminopeptidase</fullName>
    </submittedName>
</protein>
<organism evidence="1 2">
    <name type="scientific">Yersinia massiliensis</name>
    <dbReference type="NCBI Taxonomy" id="419257"/>
    <lineage>
        <taxon>Bacteria</taxon>
        <taxon>Pseudomonadati</taxon>
        <taxon>Pseudomonadota</taxon>
        <taxon>Gammaproteobacteria</taxon>
        <taxon>Enterobacterales</taxon>
        <taxon>Yersiniaceae</taxon>
        <taxon>Yersinia</taxon>
    </lineage>
</organism>
<name>A0ABM6UQ22_9GAMM</name>
<keyword evidence="1" id="KW-0031">Aminopeptidase</keyword>
<proteinExistence type="predicted"/>
<dbReference type="Proteomes" id="UP000240908">
    <property type="component" value="Chromosome"/>
</dbReference>
<gene>
    <name evidence="1" type="ORF">DA391_04840</name>
</gene>
<accession>A0ABM6UQ22</accession>
<dbReference type="GO" id="GO:0004177">
    <property type="term" value="F:aminopeptidase activity"/>
    <property type="evidence" value="ECO:0007669"/>
    <property type="project" value="UniProtKB-KW"/>
</dbReference>
<keyword evidence="1" id="KW-0378">Hydrolase</keyword>
<evidence type="ECO:0000313" key="2">
    <source>
        <dbReference type="Proteomes" id="UP000240908"/>
    </source>
</evidence>
<evidence type="ECO:0000313" key="1">
    <source>
        <dbReference type="EMBL" id="AVX37043.1"/>
    </source>
</evidence>